<sequence length="866" mass="100550">MEEQSSVVVHLLDKNAPVMILAVSGKGPGNENDCREDQITDVTWQQDKDRQSLCDSPQLSRKHTARKVYCCTWCNYSTTKKKLIKVHVQKHDKDKPYIRTDSREDQTTVTGRQLDQERESPCEETHSEGSAQHYHVCEECGYRTSWLAILSVHRRKHTGENSCSREMSAELDNNETSSRTETEWQQDENERSRDETCSVNSVHPGDKSLLHARHRDKNDSPRPSKKRTARKLYCCNHCSYSTRNKKLIKVHVKVHNKDKPYIRPRTDSREDQTTDTGRQKDNEKKSPCEETNSLGSTQYGINRTESREDQTADTGRQQQDKERESPCEETYIVGPTQFEKRTDSREDHTTDTGKQQDIDSNSKGATKCEHVCRECGYRTSRLANLTEHMKKHAGENPYSREMSEKIDDNQASSGEDQMSDVEWQPEDDGSSSDEPCFVNSVQPADKSFLHAYERHLDENDSPRNNTAKNVHCCTRCSYSTRNKNYLKLHMQKHAKDKPYKCNKCGFKTAHRRRLSMHMRDKHSDKRPHKCDQCDYSASRKNTLDQHMLTHTGEKPHMGEVCGYVTAHKSRLVVHKRGHTGEKPYKCDQCDFAAVTKTRLDDHMVRHTGKKYLKCKQCSYKTARRPQLLVHMRTHTGEKPFKCDWCDYSAALKMTLDRHVVAKHTSVKPFQCDMCDYAAVQRFTLVQHKAREHTLTQTGDQRPYKCDQCDFCTTEKRYLDRHVLKHSSEKPFMCDECGYMTRYKYQLTVHKRKHSGERRYKCHLCDYAGARKCNLDQHMVKHSGEKPFVCGECGYRTADKYYLKKHEANKHNVHNKIDLHKTKKSDSQLHKVETNKSDLQKTKKGNTRGFPTAQETIEACQVIVQPD</sequence>
<gene>
    <name evidence="14" type="primary">LOC118421455</name>
</gene>
<evidence type="ECO:0000256" key="10">
    <source>
        <dbReference type="PROSITE-ProRule" id="PRU00042"/>
    </source>
</evidence>
<comment type="subcellular location">
    <subcellularLocation>
        <location evidence="1">Nucleus</location>
    </subcellularLocation>
</comment>
<dbReference type="FunFam" id="3.30.160.60:FF:003942">
    <property type="match status" value="1"/>
</dbReference>
<keyword evidence="5" id="KW-0862">Zinc</keyword>
<dbReference type="FunFam" id="3.30.160.60:FF:000810">
    <property type="entry name" value="Zgc:174563 protein"/>
    <property type="match status" value="1"/>
</dbReference>
<dbReference type="Proteomes" id="UP000001554">
    <property type="component" value="Chromosome 8"/>
</dbReference>
<dbReference type="InterPro" id="IPR013087">
    <property type="entry name" value="Znf_C2H2_type"/>
</dbReference>
<dbReference type="FunFam" id="3.30.160.60:FF:000446">
    <property type="entry name" value="Zinc finger protein"/>
    <property type="match status" value="1"/>
</dbReference>
<dbReference type="FunFam" id="3.30.160.60:FF:005219">
    <property type="match status" value="1"/>
</dbReference>
<feature type="region of interest" description="Disordered" evidence="11">
    <location>
        <begin position="393"/>
        <end position="437"/>
    </location>
</feature>
<dbReference type="RefSeq" id="XP_035684647.1">
    <property type="nucleotide sequence ID" value="XM_035828754.1"/>
</dbReference>
<evidence type="ECO:0000256" key="2">
    <source>
        <dbReference type="ARBA" id="ARBA00022723"/>
    </source>
</evidence>
<feature type="domain" description="C2H2-type" evidence="12">
    <location>
        <begin position="612"/>
        <end position="639"/>
    </location>
</feature>
<dbReference type="Pfam" id="PF00096">
    <property type="entry name" value="zf-C2H2"/>
    <property type="match status" value="2"/>
</dbReference>
<dbReference type="FunFam" id="3.30.160.60:FF:001706">
    <property type="entry name" value="Uncharacterized protein"/>
    <property type="match status" value="1"/>
</dbReference>
<dbReference type="PANTHER" id="PTHR24392:SF31">
    <property type="entry name" value="C2H2-TYPE DOMAIN-CONTAINING PROTEIN"/>
    <property type="match status" value="1"/>
</dbReference>
<dbReference type="PANTHER" id="PTHR24392">
    <property type="entry name" value="ZINC FINGER PROTEIN"/>
    <property type="match status" value="1"/>
</dbReference>
<feature type="domain" description="C2H2-type" evidence="12">
    <location>
        <begin position="556"/>
        <end position="583"/>
    </location>
</feature>
<evidence type="ECO:0000313" key="14">
    <source>
        <dbReference type="RefSeq" id="XP_035684647.1"/>
    </source>
</evidence>
<dbReference type="GO" id="GO:0008270">
    <property type="term" value="F:zinc ion binding"/>
    <property type="evidence" value="ECO:0007669"/>
    <property type="project" value="UniProtKB-KW"/>
</dbReference>
<reference evidence="13" key="1">
    <citation type="journal article" date="2020" name="Nat. Ecol. Evol.">
        <title>Deeply conserved synteny resolves early events in vertebrate evolution.</title>
        <authorList>
            <person name="Simakov O."/>
            <person name="Marletaz F."/>
            <person name="Yue J.X."/>
            <person name="O'Connell B."/>
            <person name="Jenkins J."/>
            <person name="Brandt A."/>
            <person name="Calef R."/>
            <person name="Tung C.H."/>
            <person name="Huang T.K."/>
            <person name="Schmutz J."/>
            <person name="Satoh N."/>
            <person name="Yu J.K."/>
            <person name="Putnam N.H."/>
            <person name="Green R.E."/>
            <person name="Rokhsar D.S."/>
        </authorList>
    </citation>
    <scope>NUCLEOTIDE SEQUENCE [LARGE SCALE GENOMIC DNA]</scope>
    <source>
        <strain evidence="13">S238N-H82</strain>
    </source>
</reference>
<feature type="domain" description="C2H2-type" evidence="12">
    <location>
        <begin position="731"/>
        <end position="758"/>
    </location>
</feature>
<feature type="compositionally biased region" description="Basic and acidic residues" evidence="11">
    <location>
        <begin position="255"/>
        <end position="288"/>
    </location>
</feature>
<feature type="region of interest" description="Disordered" evidence="11">
    <location>
        <begin position="821"/>
        <end position="847"/>
    </location>
</feature>
<proteinExistence type="predicted"/>
<dbReference type="InterPro" id="IPR036236">
    <property type="entry name" value="Znf_C2H2_sf"/>
</dbReference>
<keyword evidence="8" id="KW-0804">Transcription</keyword>
<feature type="domain" description="C2H2-type" evidence="12">
    <location>
        <begin position="759"/>
        <end position="786"/>
    </location>
</feature>
<feature type="domain" description="C2H2-type" evidence="12">
    <location>
        <begin position="370"/>
        <end position="397"/>
    </location>
</feature>
<evidence type="ECO:0000256" key="7">
    <source>
        <dbReference type="ARBA" id="ARBA00023125"/>
    </source>
</evidence>
<evidence type="ECO:0000256" key="9">
    <source>
        <dbReference type="ARBA" id="ARBA00023242"/>
    </source>
</evidence>
<accession>A0A9J7MWZ7</accession>
<dbReference type="SUPFAM" id="SSF57667">
    <property type="entry name" value="beta-beta-alpha zinc fingers"/>
    <property type="match status" value="10"/>
</dbReference>
<protein>
    <submittedName>
        <fullName evidence="14">Zinc finger protein 93-like</fullName>
    </submittedName>
</protein>
<evidence type="ECO:0000313" key="13">
    <source>
        <dbReference type="Proteomes" id="UP000001554"/>
    </source>
</evidence>
<feature type="domain" description="C2H2-type" evidence="12">
    <location>
        <begin position="584"/>
        <end position="611"/>
    </location>
</feature>
<keyword evidence="6" id="KW-0805">Transcription regulation</keyword>
<feature type="domain" description="C2H2-type" evidence="12">
    <location>
        <begin position="787"/>
        <end position="815"/>
    </location>
</feature>
<dbReference type="FunFam" id="3.30.160.60:FF:000604">
    <property type="entry name" value="Histone H4 transcription factor-like Protein"/>
    <property type="match status" value="1"/>
</dbReference>
<evidence type="ECO:0000256" key="4">
    <source>
        <dbReference type="ARBA" id="ARBA00022771"/>
    </source>
</evidence>
<dbReference type="Gene3D" id="3.30.160.60">
    <property type="entry name" value="Classic Zinc Finger"/>
    <property type="match status" value="12"/>
</dbReference>
<feature type="compositionally biased region" description="Basic and acidic residues" evidence="11">
    <location>
        <begin position="178"/>
        <end position="196"/>
    </location>
</feature>
<evidence type="ECO:0000256" key="5">
    <source>
        <dbReference type="ARBA" id="ARBA00022833"/>
    </source>
</evidence>
<keyword evidence="13" id="KW-1185">Reference proteome</keyword>
<dbReference type="FunFam" id="3.30.160.60:FF:001949">
    <property type="entry name" value="zinc finger protein 62 homolog isoform X2"/>
    <property type="match status" value="1"/>
</dbReference>
<evidence type="ECO:0000256" key="11">
    <source>
        <dbReference type="SAM" id="MobiDB-lite"/>
    </source>
</evidence>
<dbReference type="GO" id="GO:0003677">
    <property type="term" value="F:DNA binding"/>
    <property type="evidence" value="ECO:0007669"/>
    <property type="project" value="UniProtKB-KW"/>
</dbReference>
<evidence type="ECO:0000256" key="6">
    <source>
        <dbReference type="ARBA" id="ARBA00023015"/>
    </source>
</evidence>
<feature type="compositionally biased region" description="Basic and acidic residues" evidence="11">
    <location>
        <begin position="821"/>
        <end position="840"/>
    </location>
</feature>
<feature type="compositionally biased region" description="Polar residues" evidence="11">
    <location>
        <begin position="289"/>
        <end position="303"/>
    </location>
</feature>
<keyword evidence="2" id="KW-0479">Metal-binding</keyword>
<feature type="domain" description="C2H2-type" evidence="12">
    <location>
        <begin position="528"/>
        <end position="555"/>
    </location>
</feature>
<keyword evidence="4 10" id="KW-0863">Zinc-finger</keyword>
<feature type="domain" description="C2H2-type" evidence="12">
    <location>
        <begin position="471"/>
        <end position="498"/>
    </location>
</feature>
<dbReference type="GeneID" id="118421455"/>
<keyword evidence="7" id="KW-0238">DNA-binding</keyword>
<feature type="compositionally biased region" description="Acidic residues" evidence="11">
    <location>
        <begin position="417"/>
        <end position="431"/>
    </location>
</feature>
<feature type="region of interest" description="Disordered" evidence="11">
    <location>
        <begin position="253"/>
        <end position="365"/>
    </location>
</feature>
<dbReference type="KEGG" id="bfo:118421455"/>
<keyword evidence="9" id="KW-0539">Nucleus</keyword>
<dbReference type="PROSITE" id="PS50157">
    <property type="entry name" value="ZINC_FINGER_C2H2_2"/>
    <property type="match status" value="15"/>
</dbReference>
<feature type="compositionally biased region" description="Basic and acidic residues" evidence="11">
    <location>
        <begin position="114"/>
        <end position="127"/>
    </location>
</feature>
<evidence type="ECO:0000256" key="3">
    <source>
        <dbReference type="ARBA" id="ARBA00022737"/>
    </source>
</evidence>
<reference evidence="14" key="2">
    <citation type="submission" date="2025-08" db="UniProtKB">
        <authorList>
            <consortium name="RefSeq"/>
        </authorList>
    </citation>
    <scope>IDENTIFICATION</scope>
    <source>
        <strain evidence="14">S238N-H82</strain>
        <tissue evidence="14">Testes</tissue>
    </source>
</reference>
<feature type="domain" description="C2H2-type" evidence="12">
    <location>
        <begin position="499"/>
        <end position="527"/>
    </location>
</feature>
<feature type="domain" description="C2H2-type" evidence="12">
    <location>
        <begin position="640"/>
        <end position="668"/>
    </location>
</feature>
<organism evidence="13 14">
    <name type="scientific">Branchiostoma floridae</name>
    <name type="common">Florida lancelet</name>
    <name type="synonym">Amphioxus</name>
    <dbReference type="NCBI Taxonomy" id="7739"/>
    <lineage>
        <taxon>Eukaryota</taxon>
        <taxon>Metazoa</taxon>
        <taxon>Chordata</taxon>
        <taxon>Cephalochordata</taxon>
        <taxon>Leptocardii</taxon>
        <taxon>Amphioxiformes</taxon>
        <taxon>Branchiostomatidae</taxon>
        <taxon>Branchiostoma</taxon>
    </lineage>
</organism>
<dbReference type="GO" id="GO:0005634">
    <property type="term" value="C:nucleus"/>
    <property type="evidence" value="ECO:0007669"/>
    <property type="project" value="UniProtKB-SubCell"/>
</dbReference>
<feature type="domain" description="C2H2-type" evidence="12">
    <location>
        <begin position="69"/>
        <end position="96"/>
    </location>
</feature>
<dbReference type="GO" id="GO:0006357">
    <property type="term" value="P:regulation of transcription by RNA polymerase II"/>
    <property type="evidence" value="ECO:0000318"/>
    <property type="project" value="GO_Central"/>
</dbReference>
<feature type="domain" description="C2H2-type" evidence="12">
    <location>
        <begin position="233"/>
        <end position="260"/>
    </location>
</feature>
<feature type="compositionally biased region" description="Basic and acidic residues" evidence="11">
    <location>
        <begin position="97"/>
        <end position="106"/>
    </location>
</feature>
<feature type="compositionally biased region" description="Basic and acidic residues" evidence="11">
    <location>
        <begin position="338"/>
        <end position="357"/>
    </location>
</feature>
<evidence type="ECO:0000256" key="1">
    <source>
        <dbReference type="ARBA" id="ARBA00004123"/>
    </source>
</evidence>
<evidence type="ECO:0000256" key="8">
    <source>
        <dbReference type="ARBA" id="ARBA00023163"/>
    </source>
</evidence>
<dbReference type="GO" id="GO:0000981">
    <property type="term" value="F:DNA-binding transcription factor activity, RNA polymerase II-specific"/>
    <property type="evidence" value="ECO:0000318"/>
    <property type="project" value="GO_Central"/>
</dbReference>
<dbReference type="AlphaFoldDB" id="A0A9J7MWZ7"/>
<evidence type="ECO:0000259" key="12">
    <source>
        <dbReference type="PROSITE" id="PS50157"/>
    </source>
</evidence>
<feature type="domain" description="C2H2-type" evidence="12">
    <location>
        <begin position="703"/>
        <end position="730"/>
    </location>
</feature>
<feature type="region of interest" description="Disordered" evidence="11">
    <location>
        <begin position="97"/>
        <end position="128"/>
    </location>
</feature>
<feature type="domain" description="C2H2-type" evidence="12">
    <location>
        <begin position="135"/>
        <end position="162"/>
    </location>
</feature>
<dbReference type="FunFam" id="3.30.160.60:FF:000417">
    <property type="entry name" value="Zinc finger protein"/>
    <property type="match status" value="1"/>
</dbReference>
<dbReference type="FunFam" id="3.30.160.60:FF:000834">
    <property type="entry name" value="Uncharacterized protein"/>
    <property type="match status" value="1"/>
</dbReference>
<dbReference type="SMART" id="SM00355">
    <property type="entry name" value="ZnF_C2H2"/>
    <property type="match status" value="16"/>
</dbReference>
<dbReference type="FunFam" id="3.30.160.60:FF:003839">
    <property type="match status" value="1"/>
</dbReference>
<feature type="region of interest" description="Disordered" evidence="11">
    <location>
        <begin position="157"/>
        <end position="228"/>
    </location>
</feature>
<keyword evidence="3" id="KW-0677">Repeat</keyword>
<name>A0A9J7MWZ7_BRAFL</name>
<dbReference type="OrthoDB" id="3561125at2759"/>